<comment type="caution">
    <text evidence="2">The sequence shown here is derived from an EMBL/GenBank/DDBJ whole genome shotgun (WGS) entry which is preliminary data.</text>
</comment>
<feature type="transmembrane region" description="Helical" evidence="1">
    <location>
        <begin position="7"/>
        <end position="27"/>
    </location>
</feature>
<dbReference type="EMBL" id="AMFJ01000500">
    <property type="protein sequence ID" value="EKE27283.1"/>
    <property type="molecule type" value="Genomic_DNA"/>
</dbReference>
<reference evidence="2" key="1">
    <citation type="journal article" date="2012" name="Science">
        <title>Fermentation, hydrogen, and sulfur metabolism in multiple uncultivated bacterial phyla.</title>
        <authorList>
            <person name="Wrighton K.C."/>
            <person name="Thomas B.C."/>
            <person name="Sharon I."/>
            <person name="Miller C.S."/>
            <person name="Castelle C.J."/>
            <person name="VerBerkmoes N.C."/>
            <person name="Wilkins M.J."/>
            <person name="Hettich R.L."/>
            <person name="Lipton M.S."/>
            <person name="Williams K.H."/>
            <person name="Long P.E."/>
            <person name="Banfield J.F."/>
        </authorList>
    </citation>
    <scope>NUCLEOTIDE SEQUENCE [LARGE SCALE GENOMIC DNA]</scope>
</reference>
<proteinExistence type="predicted"/>
<evidence type="ECO:0000313" key="2">
    <source>
        <dbReference type="EMBL" id="EKE27283.1"/>
    </source>
</evidence>
<feature type="transmembrane region" description="Helical" evidence="1">
    <location>
        <begin position="200"/>
        <end position="221"/>
    </location>
</feature>
<accession>K2FWB8</accession>
<evidence type="ECO:0000256" key="1">
    <source>
        <dbReference type="SAM" id="Phobius"/>
    </source>
</evidence>
<feature type="transmembrane region" description="Helical" evidence="1">
    <location>
        <begin position="159"/>
        <end position="180"/>
    </location>
</feature>
<gene>
    <name evidence="2" type="ORF">ACD_3C00226G0002</name>
</gene>
<feature type="transmembrane region" description="Helical" evidence="1">
    <location>
        <begin position="120"/>
        <end position="139"/>
    </location>
</feature>
<keyword evidence="1" id="KW-0812">Transmembrane</keyword>
<feature type="transmembrane region" description="Helical" evidence="1">
    <location>
        <begin position="69"/>
        <end position="86"/>
    </location>
</feature>
<keyword evidence="1" id="KW-1133">Transmembrane helix</keyword>
<sequence>MKKSTYVSVLVLLIFILSTIAALTWIFSNDGTDPFIFKTILWENIEIYGKGIYKHMSTDVAIQWIAQDYVTLFVWAPLLLISLYLYRRNNLKWKILLLWTLFYFFLTYLFYTAMAMYNSIFLVYVSLLCFSFFALFTIFPEISNKDIENIYECKIIVKYISAFLIINCIMIAILWLNVILPPLFDWTIYPESLQHYTTLIVQGFDLWLFLPIGFVSSIMALNKNRYWFVFVSAYIVFLSILMLALVSKIIFMANSWANVVPVIFIISVIFTISLILTSLLFMKMKEN</sequence>
<organism evidence="2">
    <name type="scientific">uncultured bacterium</name>
    <name type="common">gcode 4</name>
    <dbReference type="NCBI Taxonomy" id="1234023"/>
    <lineage>
        <taxon>Bacteria</taxon>
        <taxon>environmental samples</taxon>
    </lineage>
</organism>
<dbReference type="AlphaFoldDB" id="K2FWB8"/>
<keyword evidence="1" id="KW-0472">Membrane</keyword>
<protein>
    <submittedName>
        <fullName evidence="2">Uncharacterized protein</fullName>
    </submittedName>
</protein>
<feature type="transmembrane region" description="Helical" evidence="1">
    <location>
        <begin position="259"/>
        <end position="282"/>
    </location>
</feature>
<name>K2FWB8_9BACT</name>
<feature type="transmembrane region" description="Helical" evidence="1">
    <location>
        <begin position="228"/>
        <end position="253"/>
    </location>
</feature>
<feature type="transmembrane region" description="Helical" evidence="1">
    <location>
        <begin position="95"/>
        <end position="114"/>
    </location>
</feature>